<evidence type="ECO:0000259" key="2">
    <source>
        <dbReference type="Pfam" id="PF07727"/>
    </source>
</evidence>
<evidence type="ECO:0000256" key="1">
    <source>
        <dbReference type="SAM" id="MobiDB-lite"/>
    </source>
</evidence>
<comment type="caution">
    <text evidence="3">The sequence shown here is derived from an EMBL/GenBank/DDBJ whole genome shotgun (WGS) entry which is preliminary data.</text>
</comment>
<organism evidence="3 4">
    <name type="scientific">Tanacetum coccineum</name>
    <dbReference type="NCBI Taxonomy" id="301880"/>
    <lineage>
        <taxon>Eukaryota</taxon>
        <taxon>Viridiplantae</taxon>
        <taxon>Streptophyta</taxon>
        <taxon>Embryophyta</taxon>
        <taxon>Tracheophyta</taxon>
        <taxon>Spermatophyta</taxon>
        <taxon>Magnoliopsida</taxon>
        <taxon>eudicotyledons</taxon>
        <taxon>Gunneridae</taxon>
        <taxon>Pentapetalae</taxon>
        <taxon>asterids</taxon>
        <taxon>campanulids</taxon>
        <taxon>Asterales</taxon>
        <taxon>Asteraceae</taxon>
        <taxon>Asteroideae</taxon>
        <taxon>Anthemideae</taxon>
        <taxon>Anthemidinae</taxon>
        <taxon>Tanacetum</taxon>
    </lineage>
</organism>
<evidence type="ECO:0000313" key="4">
    <source>
        <dbReference type="Proteomes" id="UP001151760"/>
    </source>
</evidence>
<gene>
    <name evidence="3" type="ORF">Tco_1066689</name>
</gene>
<proteinExistence type="predicted"/>
<dbReference type="Proteomes" id="UP001151760">
    <property type="component" value="Unassembled WGS sequence"/>
</dbReference>
<dbReference type="SUPFAM" id="SSF56672">
    <property type="entry name" value="DNA/RNA polymerases"/>
    <property type="match status" value="1"/>
</dbReference>
<accession>A0ABQ5HCH1</accession>
<dbReference type="Gene3D" id="3.30.70.270">
    <property type="match status" value="1"/>
</dbReference>
<dbReference type="InterPro" id="IPR043502">
    <property type="entry name" value="DNA/RNA_pol_sf"/>
</dbReference>
<sequence>MLAIFHDMVKESVEVYMDDFSVFGNSFDNCLNNLDKMLKRCKDASVVLNLENLPSRKLVQTKVFKKTSPSSVSQGKPNETKTGSSSSNPRIVESKHSNNSEPNQNWGSNVSNSPSSSRVQRSKFMGTVTFGSDQVAAIMRYDNYQIGNVKLDEFGGVLKNKVWLVAKGYRQEEGIDLEESFAPVARIEAIRIFIANAAHKKMAVYQMDVKIAF</sequence>
<reference evidence="3" key="2">
    <citation type="submission" date="2022-01" db="EMBL/GenBank/DDBJ databases">
        <authorList>
            <person name="Yamashiro T."/>
            <person name="Shiraishi A."/>
            <person name="Satake H."/>
            <person name="Nakayama K."/>
        </authorList>
    </citation>
    <scope>NUCLEOTIDE SEQUENCE</scope>
</reference>
<evidence type="ECO:0000313" key="3">
    <source>
        <dbReference type="EMBL" id="GJT84972.1"/>
    </source>
</evidence>
<dbReference type="InterPro" id="IPR043128">
    <property type="entry name" value="Rev_trsase/Diguanyl_cyclase"/>
</dbReference>
<dbReference type="EMBL" id="BQNB010019406">
    <property type="protein sequence ID" value="GJT84972.1"/>
    <property type="molecule type" value="Genomic_DNA"/>
</dbReference>
<dbReference type="Pfam" id="PF07727">
    <property type="entry name" value="RVT_2"/>
    <property type="match status" value="1"/>
</dbReference>
<feature type="domain" description="Reverse transcriptase Ty1/copia-type" evidence="2">
    <location>
        <begin position="157"/>
        <end position="213"/>
    </location>
</feature>
<feature type="region of interest" description="Disordered" evidence="1">
    <location>
        <begin position="64"/>
        <end position="118"/>
    </location>
</feature>
<keyword evidence="4" id="KW-1185">Reference proteome</keyword>
<protein>
    <submittedName>
        <fullName evidence="3">Retrovirus-related pol polyprotein from transposon TNT 1-94</fullName>
    </submittedName>
</protein>
<feature type="compositionally biased region" description="Polar residues" evidence="1">
    <location>
        <begin position="67"/>
        <end position="89"/>
    </location>
</feature>
<dbReference type="InterPro" id="IPR013103">
    <property type="entry name" value="RVT_2"/>
</dbReference>
<reference evidence="3" key="1">
    <citation type="journal article" date="2022" name="Int. J. Mol. Sci.">
        <title>Draft Genome of Tanacetum Coccineum: Genomic Comparison of Closely Related Tanacetum-Family Plants.</title>
        <authorList>
            <person name="Yamashiro T."/>
            <person name="Shiraishi A."/>
            <person name="Nakayama K."/>
            <person name="Satake H."/>
        </authorList>
    </citation>
    <scope>NUCLEOTIDE SEQUENCE</scope>
</reference>
<name>A0ABQ5HCH1_9ASTR</name>
<feature type="compositionally biased region" description="Low complexity" evidence="1">
    <location>
        <begin position="108"/>
        <end position="118"/>
    </location>
</feature>